<evidence type="ECO:0000313" key="1">
    <source>
        <dbReference type="EMBL" id="GAA6500066.1"/>
    </source>
</evidence>
<accession>A0ABQ0BU51</accession>
<dbReference type="Proteomes" id="UP001600941">
    <property type="component" value="Unassembled WGS sequence"/>
</dbReference>
<dbReference type="EMBL" id="BAABZQ010000001">
    <property type="protein sequence ID" value="GAA6500066.1"/>
    <property type="molecule type" value="Genomic_DNA"/>
</dbReference>
<protein>
    <submittedName>
        <fullName evidence="1">Uncharacterized protein</fullName>
    </submittedName>
</protein>
<reference evidence="1 2" key="1">
    <citation type="submission" date="2024-04" db="EMBL/GenBank/DDBJ databases">
        <title>Defined microbial consortia suppress multidrug-resistant proinflammatory Enterobacteriaceae via ecological control.</title>
        <authorList>
            <person name="Furuichi M."/>
            <person name="Kawaguchi T."/>
            <person name="Pust M."/>
            <person name="Yasuma K."/>
            <person name="Plichta D."/>
            <person name="Hasegawa N."/>
            <person name="Ohya T."/>
            <person name="Bhattarai S."/>
            <person name="Sasajima S."/>
            <person name="Aoto Y."/>
            <person name="Tuganbaev T."/>
            <person name="Yaginuma M."/>
            <person name="Ueda M."/>
            <person name="Okahashi N."/>
            <person name="Amafuji K."/>
            <person name="Kiridooshi Y."/>
            <person name="Sugita K."/>
            <person name="Strazar M."/>
            <person name="Skelly A."/>
            <person name="Suda W."/>
            <person name="Hattori M."/>
            <person name="Nakamoto N."/>
            <person name="Caballero S."/>
            <person name="Norman J."/>
            <person name="Olle B."/>
            <person name="Tanoue T."/>
            <person name="Arita M."/>
            <person name="Bucci V."/>
            <person name="Atarashi K."/>
            <person name="Xavier R."/>
            <person name="Honda K."/>
        </authorList>
    </citation>
    <scope>NUCLEOTIDE SEQUENCE [LARGE SCALE GENOMIC DNA]</scope>
    <source>
        <strain evidence="2">k34-0107-D12</strain>
    </source>
</reference>
<comment type="caution">
    <text evidence="1">The sequence shown here is derived from an EMBL/GenBank/DDBJ whole genome shotgun (WGS) entry which is preliminary data.</text>
</comment>
<organism evidence="1 2">
    <name type="scientific">Blautia parvula</name>
    <dbReference type="NCBI Taxonomy" id="2877527"/>
    <lineage>
        <taxon>Bacteria</taxon>
        <taxon>Bacillati</taxon>
        <taxon>Bacillota</taxon>
        <taxon>Clostridia</taxon>
        <taxon>Lachnospirales</taxon>
        <taxon>Lachnospiraceae</taxon>
        <taxon>Blautia</taxon>
    </lineage>
</organism>
<proteinExistence type="predicted"/>
<sequence>MIQNTEKSYIKSMDWKMRIYNRSEKLNRYENLLNQDIKMQDKVYKYSFLRYDIKVKNK</sequence>
<name>A0ABQ0BU51_9FIRM</name>
<gene>
    <name evidence="1" type="ORF">K340107D12_28820</name>
</gene>
<evidence type="ECO:0000313" key="2">
    <source>
        <dbReference type="Proteomes" id="UP001600941"/>
    </source>
</evidence>
<keyword evidence="2" id="KW-1185">Reference proteome</keyword>